<keyword evidence="2" id="KW-1185">Reference proteome</keyword>
<reference evidence="1 2" key="1">
    <citation type="journal article" date="2020" name="Nature">
        <title>Six reference-quality genomes reveal evolution of bat adaptations.</title>
        <authorList>
            <person name="Jebb D."/>
            <person name="Huang Z."/>
            <person name="Pippel M."/>
            <person name="Hughes G.M."/>
            <person name="Lavrichenko K."/>
            <person name="Devanna P."/>
            <person name="Winkler S."/>
            <person name="Jermiin L.S."/>
            <person name="Skirmuntt E.C."/>
            <person name="Katzourakis A."/>
            <person name="Burkitt-Gray L."/>
            <person name="Ray D.A."/>
            <person name="Sullivan K.A.M."/>
            <person name="Roscito J.G."/>
            <person name="Kirilenko B.M."/>
            <person name="Davalos L.M."/>
            <person name="Corthals A.P."/>
            <person name="Power M.L."/>
            <person name="Jones G."/>
            <person name="Ransome R.D."/>
            <person name="Dechmann D.K.N."/>
            <person name="Locatelli A.G."/>
            <person name="Puechmaille S.J."/>
            <person name="Fedrigo O."/>
            <person name="Jarvis E.D."/>
            <person name="Hiller M."/>
            <person name="Vernes S.C."/>
            <person name="Myers E.W."/>
            <person name="Teeling E.C."/>
        </authorList>
    </citation>
    <scope>NUCLEOTIDE SEQUENCE [LARGE SCALE GENOMIC DNA]</scope>
    <source>
        <strain evidence="1">MPipKuh1</strain>
        <tissue evidence="1">Flight muscle</tissue>
    </source>
</reference>
<dbReference type="EMBL" id="JACAGB010000017">
    <property type="protein sequence ID" value="KAF6318603.1"/>
    <property type="molecule type" value="Genomic_DNA"/>
</dbReference>
<comment type="caution">
    <text evidence="1">The sequence shown here is derived from an EMBL/GenBank/DDBJ whole genome shotgun (WGS) entry which is preliminary data.</text>
</comment>
<evidence type="ECO:0000313" key="2">
    <source>
        <dbReference type="Proteomes" id="UP000558488"/>
    </source>
</evidence>
<organism evidence="1 2">
    <name type="scientific">Pipistrellus kuhlii</name>
    <name type="common">Kuhl's pipistrelle</name>
    <dbReference type="NCBI Taxonomy" id="59472"/>
    <lineage>
        <taxon>Eukaryota</taxon>
        <taxon>Metazoa</taxon>
        <taxon>Chordata</taxon>
        <taxon>Craniata</taxon>
        <taxon>Vertebrata</taxon>
        <taxon>Euteleostomi</taxon>
        <taxon>Mammalia</taxon>
        <taxon>Eutheria</taxon>
        <taxon>Laurasiatheria</taxon>
        <taxon>Chiroptera</taxon>
        <taxon>Yangochiroptera</taxon>
        <taxon>Vespertilionidae</taxon>
        <taxon>Pipistrellus</taxon>
    </lineage>
</organism>
<dbReference type="Proteomes" id="UP000558488">
    <property type="component" value="Unassembled WGS sequence"/>
</dbReference>
<proteinExistence type="predicted"/>
<dbReference type="AlphaFoldDB" id="A0A7J7V0I2"/>
<accession>A0A7J7V0I2</accession>
<gene>
    <name evidence="1" type="ORF">mPipKuh1_008607</name>
</gene>
<name>A0A7J7V0I2_PIPKU</name>
<protein>
    <submittedName>
        <fullName evidence="1">Uncharacterized protein</fullName>
    </submittedName>
</protein>
<evidence type="ECO:0000313" key="1">
    <source>
        <dbReference type="EMBL" id="KAF6318603.1"/>
    </source>
</evidence>
<sequence>MYWRPGARNLCTGSGRVFLSPACTLSNLGPLKRCLSTNPPGSGLNGQLDIPLTIQDYWLPIAGLPASLITPNYFPTSLINIYNNCSPAGPIAPNCPLLQPWLPPIALPCRLGPTAPPPPKCPHFRPGPPTPKKMPFPAGLIPCNCFPL</sequence>